<proteinExistence type="inferred from homology"/>
<evidence type="ECO:0000256" key="6">
    <source>
        <dbReference type="ARBA" id="ARBA00023306"/>
    </source>
</evidence>
<dbReference type="Pfam" id="PF26557">
    <property type="entry name" value="Cullin_AB"/>
    <property type="match status" value="1"/>
</dbReference>
<comment type="pathway">
    <text evidence="1">Protein modification; protein ubiquitination.</text>
</comment>
<evidence type="ECO:0000313" key="10">
    <source>
        <dbReference type="EMBL" id="RMB93528.1"/>
    </source>
</evidence>
<dbReference type="GO" id="GO:0005680">
    <property type="term" value="C:anaphase-promoting complex"/>
    <property type="evidence" value="ECO:0007669"/>
    <property type="project" value="TreeGrafter"/>
</dbReference>
<protein>
    <recommendedName>
        <fullName evidence="2">Anaphase-promoting complex subunit 2</fullName>
    </recommendedName>
</protein>
<feature type="compositionally biased region" description="Polar residues" evidence="8">
    <location>
        <begin position="530"/>
        <end position="548"/>
    </location>
</feature>
<dbReference type="STRING" id="333673.A0A3M0IYD0"/>
<dbReference type="GO" id="GO:0051301">
    <property type="term" value="P:cell division"/>
    <property type="evidence" value="ECO:0007669"/>
    <property type="project" value="UniProtKB-KW"/>
</dbReference>
<feature type="region of interest" description="Disordered" evidence="8">
    <location>
        <begin position="738"/>
        <end position="764"/>
    </location>
</feature>
<feature type="compositionally biased region" description="Low complexity" evidence="8">
    <location>
        <begin position="378"/>
        <end position="388"/>
    </location>
</feature>
<feature type="compositionally biased region" description="Acidic residues" evidence="8">
    <location>
        <begin position="750"/>
        <end position="760"/>
    </location>
</feature>
<dbReference type="InterPro" id="IPR059120">
    <property type="entry name" value="Cullin-like_AB"/>
</dbReference>
<feature type="region of interest" description="Disordered" evidence="8">
    <location>
        <begin position="497"/>
        <end position="522"/>
    </location>
</feature>
<dbReference type="InterPro" id="IPR014786">
    <property type="entry name" value="ANAPC2_C"/>
</dbReference>
<evidence type="ECO:0000256" key="3">
    <source>
        <dbReference type="ARBA" id="ARBA00022618"/>
    </source>
</evidence>
<evidence type="ECO:0000256" key="7">
    <source>
        <dbReference type="PROSITE-ProRule" id="PRU00330"/>
    </source>
</evidence>
<dbReference type="PROSITE" id="PS50069">
    <property type="entry name" value="CULLIN_2"/>
    <property type="match status" value="1"/>
</dbReference>
<evidence type="ECO:0000313" key="11">
    <source>
        <dbReference type="Proteomes" id="UP000269221"/>
    </source>
</evidence>
<dbReference type="InterPro" id="IPR057975">
    <property type="entry name" value="TPR_ANAPC2"/>
</dbReference>
<feature type="compositionally biased region" description="Polar residues" evidence="8">
    <location>
        <begin position="149"/>
        <end position="165"/>
    </location>
</feature>
<evidence type="ECO:0000256" key="4">
    <source>
        <dbReference type="ARBA" id="ARBA00022776"/>
    </source>
</evidence>
<keyword evidence="4" id="KW-0498">Mitosis</keyword>
<dbReference type="SUPFAM" id="SSF75632">
    <property type="entry name" value="Cullin homology domain"/>
    <property type="match status" value="1"/>
</dbReference>
<keyword evidence="5" id="KW-0833">Ubl conjugation pathway</keyword>
<gene>
    <name evidence="10" type="ORF">DUI87_30226</name>
</gene>
<dbReference type="EMBL" id="QRBI01000209">
    <property type="protein sequence ID" value="RMB93528.1"/>
    <property type="molecule type" value="Genomic_DNA"/>
</dbReference>
<feature type="region of interest" description="Disordered" evidence="8">
    <location>
        <begin position="278"/>
        <end position="421"/>
    </location>
</feature>
<feature type="domain" description="Cullin family profile" evidence="9">
    <location>
        <begin position="1047"/>
        <end position="1272"/>
    </location>
</feature>
<evidence type="ECO:0000259" key="9">
    <source>
        <dbReference type="PROSITE" id="PS50069"/>
    </source>
</evidence>
<keyword evidence="6" id="KW-0131">Cell cycle</keyword>
<accession>A0A3M0IYD0</accession>
<dbReference type="GO" id="GO:0019902">
    <property type="term" value="F:phosphatase binding"/>
    <property type="evidence" value="ECO:0007669"/>
    <property type="project" value="InterPro"/>
</dbReference>
<sequence>MRLESERRRLRQGRPGPGGAARPLQQLLELYSAVPGIRTIRADNILIIESRADPAACFAAGDAPPARRRDSAGADPLRELLARRGAALAEIRADQVVIYETAEPPEPPEAAEPGTVSRLLEKFGQRPRGRRRRVGDALTGTGGAAAPPQISSNSFTVTPRGQLPSTRVPEPGAVPAGRPATPKGPPVPSTSPSHARANARRPKPEEAEVAVSPLPSASPAPSATGATRPLSASAPRAGGSFEIHPAPKPDLSAIPAHDLQAQALAKLRLNSRNSFVFVPRREGSPAQPPAQIARPGPPPPPSEEKAPKEAPRASAPEQEEPITSPPAPLDPLVPVTYIDDIVEPDSGEPLPGLARLPHSAPQQRGGSTFTVVPKRKPAAPGLPALADASGRPQREEEEEEEDSKGRGKAVENADGPQVGISHKKRYPTVNEIEVIGGYLSLERSCMSKTGSRRKKSSRAPVHGQHRWHCDLLAALALGDIQMKISFNETSLQTMFEYPSESSLAEEDEEEEGHASETEEEKSRIFYIPRPNSTLHPSTPNSADLSSYTPKHSVKFSEWQEQKYEGPAAEGPLPKEADSHGNQVMAAPRPEAAGPLQDAELRAALDVLQCYDLHSVVEEWFIEVLQTDLQANIAPEFWNCVGQYENTAEEPQCAALLLDAFSLLKCRLEPYLNSLELLEQWTKAGLLLGTGAQTLQEKVYTMFKAILFFSTTKSFQEMIQQFYSRTFRIYMRQWKKGEDGTNECESSMSETEQESDPEEGGGEGQLCAGCSSKREQCWCPEAMEQFQQLNDILRRLNLLERVSADAVTTILHRMIEERMEQRCRGEYEHSFLNEFQEWIEKVIGWLSRVFLQDGPSAQSSPEASSTLKRWRCHVQRFFYRIYASMRIEELFSIIRDFPESKPAVEDLKFCLERTNQRQQLLSSLKSALEMRLLHPGVNTSDIITLYISAIKALRELDPSMVILEVACEPIRKYLRTREDTVRQIVAGLTGDAEGSGDLANELSKADPVTLENGQESDDDISEPGDWVPDPVDADPGKSSSKRRSSDIISLLVSIYGSKDLFINEYRTLLADRLLHQFSYSAEREIRNVELLKLRFGEAQMHYCEVMLKDMADSRRINANIRDEEEKLPEEERPPFSLVAIILSSEFWPPLKEEKLELPEQIKEAMESYSKKYEKLKAMRTLNWKYHLGLVSLDVELADRTLSLSVSPVHAAIILHFQTKTSYQILAGLGVGSVLFSTSSQISMVCAGTWTLTELSEVLKVPVTSLKRKMTLWLQQGVLREEPEGTFTVIEEEQKDQVEKVVLIDSDEEGDSAMASQADQKEEELQCQSFTIARVPLQLFWTYIQAMLTNLESLSLERIHSMLKMFVMTGPVVTEIDIQELQGFLQKKVRDQQLIYSGGVYRLPKNCS</sequence>
<feature type="compositionally biased region" description="Polar residues" evidence="8">
    <location>
        <begin position="360"/>
        <end position="370"/>
    </location>
</feature>
<evidence type="ECO:0000256" key="8">
    <source>
        <dbReference type="SAM" id="MobiDB-lite"/>
    </source>
</evidence>
<feature type="compositionally biased region" description="Basic and acidic residues" evidence="8">
    <location>
        <begin position="512"/>
        <end position="522"/>
    </location>
</feature>
<dbReference type="GO" id="GO:0070979">
    <property type="term" value="P:protein K11-linked ubiquitination"/>
    <property type="evidence" value="ECO:0007669"/>
    <property type="project" value="TreeGrafter"/>
</dbReference>
<dbReference type="Pfam" id="PF25773">
    <property type="entry name" value="TPR_ANAPC2"/>
    <property type="match status" value="1"/>
</dbReference>
<feature type="region of interest" description="Disordered" evidence="8">
    <location>
        <begin position="529"/>
        <end position="548"/>
    </location>
</feature>
<feature type="compositionally biased region" description="Low complexity" evidence="8">
    <location>
        <begin position="209"/>
        <end position="223"/>
    </location>
</feature>
<evidence type="ECO:0000256" key="2">
    <source>
        <dbReference type="ARBA" id="ARBA00016068"/>
    </source>
</evidence>
<comment type="caution">
    <text evidence="10">The sequence shown here is derived from an EMBL/GenBank/DDBJ whole genome shotgun (WGS) entry which is preliminary data.</text>
</comment>
<dbReference type="InterPro" id="IPR016158">
    <property type="entry name" value="Cullin_homology"/>
</dbReference>
<dbReference type="InterPro" id="IPR036388">
    <property type="entry name" value="WH-like_DNA-bd_sf"/>
</dbReference>
<dbReference type="UniPathway" id="UPA00143"/>
<dbReference type="InterPro" id="IPR036317">
    <property type="entry name" value="Cullin_homology_sf"/>
</dbReference>
<dbReference type="SMART" id="SM00182">
    <property type="entry name" value="CULLIN"/>
    <property type="match status" value="1"/>
</dbReference>
<dbReference type="Gene3D" id="3.30.230.130">
    <property type="entry name" value="Cullin, Chain C, Domain 2"/>
    <property type="match status" value="1"/>
</dbReference>
<keyword evidence="3" id="KW-0132">Cell division</keyword>
<dbReference type="InterPro" id="IPR036390">
    <property type="entry name" value="WH_DNA-bd_sf"/>
</dbReference>
<comment type="similarity">
    <text evidence="7">Belongs to the cullin family.</text>
</comment>
<keyword evidence="11" id="KW-1185">Reference proteome</keyword>
<dbReference type="OrthoDB" id="5581181at2759"/>
<organism evidence="10 11">
    <name type="scientific">Hirundo rustica rustica</name>
    <dbReference type="NCBI Taxonomy" id="333673"/>
    <lineage>
        <taxon>Eukaryota</taxon>
        <taxon>Metazoa</taxon>
        <taxon>Chordata</taxon>
        <taxon>Craniata</taxon>
        <taxon>Vertebrata</taxon>
        <taxon>Euteleostomi</taxon>
        <taxon>Archelosauria</taxon>
        <taxon>Archosauria</taxon>
        <taxon>Dinosauria</taxon>
        <taxon>Saurischia</taxon>
        <taxon>Theropoda</taxon>
        <taxon>Coelurosauria</taxon>
        <taxon>Aves</taxon>
        <taxon>Neognathae</taxon>
        <taxon>Neoaves</taxon>
        <taxon>Telluraves</taxon>
        <taxon>Australaves</taxon>
        <taxon>Passeriformes</taxon>
        <taxon>Sylvioidea</taxon>
        <taxon>Hirundinidae</taxon>
        <taxon>Hirundo</taxon>
    </lineage>
</organism>
<evidence type="ECO:0000256" key="1">
    <source>
        <dbReference type="ARBA" id="ARBA00004906"/>
    </source>
</evidence>
<dbReference type="SMART" id="SM01013">
    <property type="entry name" value="APC2"/>
    <property type="match status" value="1"/>
</dbReference>
<dbReference type="Proteomes" id="UP000269221">
    <property type="component" value="Unassembled WGS sequence"/>
</dbReference>
<dbReference type="Gene3D" id="1.20.1310.10">
    <property type="entry name" value="Cullin Repeats"/>
    <property type="match status" value="1"/>
</dbReference>
<dbReference type="GO" id="GO:0031625">
    <property type="term" value="F:ubiquitin protein ligase binding"/>
    <property type="evidence" value="ECO:0007669"/>
    <property type="project" value="InterPro"/>
</dbReference>
<reference evidence="10 11" key="1">
    <citation type="submission" date="2018-07" db="EMBL/GenBank/DDBJ databases">
        <title>A high quality draft genome assembly of the barn swallow (H. rustica rustica).</title>
        <authorList>
            <person name="Formenti G."/>
            <person name="Chiara M."/>
            <person name="Poveda L."/>
            <person name="Francoijs K.-J."/>
            <person name="Bonisoli-Alquati A."/>
            <person name="Canova L."/>
            <person name="Gianfranceschi L."/>
            <person name="Horner D.S."/>
            <person name="Saino N."/>
        </authorList>
    </citation>
    <scope>NUCLEOTIDE SEQUENCE [LARGE SCALE GENOMIC DNA]</scope>
    <source>
        <strain evidence="10">Chelidonia</strain>
        <tissue evidence="10">Blood</tissue>
    </source>
</reference>
<feature type="region of interest" description="Disordered" evidence="8">
    <location>
        <begin position="103"/>
        <end position="255"/>
    </location>
</feature>
<dbReference type="FunFam" id="1.20.1310.10:FF:000027">
    <property type="entry name" value="Anaphase-promoting complex subunit 2"/>
    <property type="match status" value="1"/>
</dbReference>
<feature type="region of interest" description="Disordered" evidence="8">
    <location>
        <begin position="1"/>
        <end position="22"/>
    </location>
</feature>
<dbReference type="GO" id="GO:0006511">
    <property type="term" value="P:ubiquitin-dependent protein catabolic process"/>
    <property type="evidence" value="ECO:0007669"/>
    <property type="project" value="InterPro"/>
</dbReference>
<dbReference type="Pfam" id="PF08672">
    <property type="entry name" value="ANAPC2"/>
    <property type="match status" value="1"/>
</dbReference>
<dbReference type="PANTHER" id="PTHR45957:SF1">
    <property type="entry name" value="ANAPHASE-PROMOTING COMPLEX SUBUNIT 2"/>
    <property type="match status" value="1"/>
</dbReference>
<dbReference type="SUPFAM" id="SSF46785">
    <property type="entry name" value="Winged helix' DNA-binding domain"/>
    <property type="match status" value="1"/>
</dbReference>
<dbReference type="FunFam" id="1.10.10.10:FF:000284">
    <property type="entry name" value="Anaphase-promoting complex subunit 2"/>
    <property type="match status" value="1"/>
</dbReference>
<dbReference type="InterPro" id="IPR025907">
    <property type="entry name" value="Phostensin/Taperin_PP1-bd_dom"/>
</dbReference>
<evidence type="ECO:0000256" key="5">
    <source>
        <dbReference type="ARBA" id="ARBA00022786"/>
    </source>
</evidence>
<name>A0A3M0IYD0_HIRRU</name>
<dbReference type="Pfam" id="PF13914">
    <property type="entry name" value="Phostensin"/>
    <property type="match status" value="2"/>
</dbReference>
<feature type="compositionally biased region" description="Basic and acidic residues" evidence="8">
    <location>
        <begin position="302"/>
        <end position="311"/>
    </location>
</feature>
<dbReference type="Gene3D" id="1.10.10.10">
    <property type="entry name" value="Winged helix-like DNA-binding domain superfamily/Winged helix DNA-binding domain"/>
    <property type="match status" value="1"/>
</dbReference>
<feature type="region of interest" description="Disordered" evidence="8">
    <location>
        <begin position="994"/>
        <end position="1040"/>
    </location>
</feature>
<dbReference type="PANTHER" id="PTHR45957">
    <property type="entry name" value="ANAPHASE-PROMOTING COMPLEX SUBUNIT 2"/>
    <property type="match status" value="1"/>
</dbReference>
<dbReference type="GO" id="GO:0007091">
    <property type="term" value="P:metaphase/anaphase transition of mitotic cell cycle"/>
    <property type="evidence" value="ECO:0007669"/>
    <property type="project" value="TreeGrafter"/>
</dbReference>
<dbReference type="InterPro" id="IPR044554">
    <property type="entry name" value="ANAPC2"/>
</dbReference>